<dbReference type="SUPFAM" id="SSF51556">
    <property type="entry name" value="Metallo-dependent hydrolases"/>
    <property type="match status" value="1"/>
</dbReference>
<dbReference type="Gene3D" id="3.20.20.140">
    <property type="entry name" value="Metal-dependent hydrolases"/>
    <property type="match status" value="1"/>
</dbReference>
<accession>A0ABT1HWV5</accession>
<keyword evidence="4" id="KW-1185">Reference proteome</keyword>
<dbReference type="EMBL" id="JAMTCP010000022">
    <property type="protein sequence ID" value="MCP2259989.1"/>
    <property type="molecule type" value="Genomic_DNA"/>
</dbReference>
<organism evidence="3 4">
    <name type="scientific">Streptoalloteichus tenebrarius (strain ATCC 17920 / DSM 40477 / JCM 4838 / CBS 697.72 / NBRC 16177 / NCIMB 11028 / NRRL B-12390 / A12253. 1 / ISP 5477)</name>
    <name type="common">Streptomyces tenebrarius</name>
    <dbReference type="NCBI Taxonomy" id="1933"/>
    <lineage>
        <taxon>Bacteria</taxon>
        <taxon>Bacillati</taxon>
        <taxon>Actinomycetota</taxon>
        <taxon>Actinomycetes</taxon>
        <taxon>Pseudonocardiales</taxon>
        <taxon>Pseudonocardiaceae</taxon>
        <taxon>Streptoalloteichus</taxon>
    </lineage>
</organism>
<proteinExistence type="predicted"/>
<dbReference type="PANTHER" id="PTHR21240">
    <property type="entry name" value="2-AMINO-3-CARBOXYLMUCONATE-6-SEMIALDEHYDE DECARBOXYLASE"/>
    <property type="match status" value="1"/>
</dbReference>
<comment type="caution">
    <text evidence="3">The sequence shown here is derived from an EMBL/GenBank/DDBJ whole genome shotgun (WGS) entry which is preliminary data.</text>
</comment>
<evidence type="ECO:0000259" key="2">
    <source>
        <dbReference type="Pfam" id="PF04909"/>
    </source>
</evidence>
<dbReference type="InterPro" id="IPR006680">
    <property type="entry name" value="Amidohydro-rel"/>
</dbReference>
<reference evidence="3 4" key="1">
    <citation type="submission" date="2022-06" db="EMBL/GenBank/DDBJ databases">
        <title>Genomic Encyclopedia of Archaeal and Bacterial Type Strains, Phase II (KMG-II): from individual species to whole genera.</title>
        <authorList>
            <person name="Goeker M."/>
        </authorList>
    </citation>
    <scope>NUCLEOTIDE SEQUENCE [LARGE SCALE GENOMIC DNA]</scope>
    <source>
        <strain evidence="3 4">DSM 40477</strain>
    </source>
</reference>
<evidence type="ECO:0000313" key="4">
    <source>
        <dbReference type="Proteomes" id="UP001205311"/>
    </source>
</evidence>
<dbReference type="Proteomes" id="UP001205311">
    <property type="component" value="Unassembled WGS sequence"/>
</dbReference>
<feature type="domain" description="Amidohydrolase-related" evidence="2">
    <location>
        <begin position="7"/>
        <end position="309"/>
    </location>
</feature>
<gene>
    <name evidence="3" type="ORF">LX15_003700</name>
</gene>
<keyword evidence="3" id="KW-0378">Hydrolase</keyword>
<dbReference type="InterPro" id="IPR032465">
    <property type="entry name" value="ACMSD"/>
</dbReference>
<name>A0ABT1HWV5_STRSD</name>
<dbReference type="Pfam" id="PF04909">
    <property type="entry name" value="Amidohydro_2"/>
    <property type="match status" value="1"/>
</dbReference>
<dbReference type="GO" id="GO:0016787">
    <property type="term" value="F:hydrolase activity"/>
    <property type="evidence" value="ECO:0007669"/>
    <property type="project" value="UniProtKB-KW"/>
</dbReference>
<dbReference type="RefSeq" id="WP_253670869.1">
    <property type="nucleotide sequence ID" value="NZ_JAMTCP010000022.1"/>
</dbReference>
<sequence>MADHARIDVHHHLLPPEYVRWLRSRGVRDAGGRDLPDWSVERALDLMGQQSIATAVLSVSTPGVHLGGDREARDMALRVNEFAAECVRDRPDRFGFFASVPLPDVDGALDAVAYAFDELSADGVVLLANNRGTYLGAEEFEPLMAELDRRAAVVLVHPAELPGPPAPGIPPFAADFLLDTTRAAVNLVRQGVPGRHPRIRFVLAHAGGFVPYAAHRLALSLVPETGRDPVGLLEDFRSFFFDTALSASPVALPSLLAFARPGHVLFGSDWPFAPDPAVAYFTYQLDAYEGLDPERRAEIDHGSARGLFPRLA</sequence>
<evidence type="ECO:0000256" key="1">
    <source>
        <dbReference type="ARBA" id="ARBA00023239"/>
    </source>
</evidence>
<dbReference type="PANTHER" id="PTHR21240:SF28">
    <property type="entry name" value="ISO-OROTATE DECARBOXYLASE (EUROFUNG)"/>
    <property type="match status" value="1"/>
</dbReference>
<keyword evidence="1" id="KW-0456">Lyase</keyword>
<evidence type="ECO:0000313" key="3">
    <source>
        <dbReference type="EMBL" id="MCP2259989.1"/>
    </source>
</evidence>
<dbReference type="InterPro" id="IPR032466">
    <property type="entry name" value="Metal_Hydrolase"/>
</dbReference>
<protein>
    <submittedName>
        <fullName evidence="3">Metal-dependent hydrolase, TIM-barrel fold</fullName>
    </submittedName>
</protein>